<gene>
    <name evidence="1" type="ORF">UFOPK4134_00001</name>
</gene>
<dbReference type="EMBL" id="CAFBPS010000001">
    <property type="protein sequence ID" value="CAB5016382.1"/>
    <property type="molecule type" value="Genomic_DNA"/>
</dbReference>
<evidence type="ECO:0000313" key="1">
    <source>
        <dbReference type="EMBL" id="CAB5016382.1"/>
    </source>
</evidence>
<dbReference type="AlphaFoldDB" id="A0A6J7QPM4"/>
<proteinExistence type="predicted"/>
<sequence length="83" mass="8388">MASGSGASVVADSVVGASVDVESLSLEQATSEITVAKAAVEAKIRRAVCDIGSPLGNSTDFRASISGTMGSWLKKRSCPQTVS</sequence>
<protein>
    <submittedName>
        <fullName evidence="1">Unannotated protein</fullName>
    </submittedName>
</protein>
<name>A0A6J7QPM4_9ZZZZ</name>
<organism evidence="1">
    <name type="scientific">freshwater metagenome</name>
    <dbReference type="NCBI Taxonomy" id="449393"/>
    <lineage>
        <taxon>unclassified sequences</taxon>
        <taxon>metagenomes</taxon>
        <taxon>ecological metagenomes</taxon>
    </lineage>
</organism>
<accession>A0A6J7QPM4</accession>
<reference evidence="1" key="1">
    <citation type="submission" date="2020-05" db="EMBL/GenBank/DDBJ databases">
        <authorList>
            <person name="Chiriac C."/>
            <person name="Salcher M."/>
            <person name="Ghai R."/>
            <person name="Kavagutti S V."/>
        </authorList>
    </citation>
    <scope>NUCLEOTIDE SEQUENCE</scope>
</reference>